<dbReference type="InterPro" id="IPR015422">
    <property type="entry name" value="PyrdxlP-dep_Trfase_small"/>
</dbReference>
<dbReference type="Gene3D" id="3.90.1150.10">
    <property type="entry name" value="Aspartate Aminotransferase, domain 1"/>
    <property type="match status" value="1"/>
</dbReference>
<evidence type="ECO:0000313" key="2">
    <source>
        <dbReference type="Proteomes" id="UP000015520"/>
    </source>
</evidence>
<accession>T0KFC8</accession>
<dbReference type="OrthoDB" id="5343166at2"/>
<dbReference type="eggNOG" id="COG1104">
    <property type="taxonomic scope" value="Bacteria"/>
</dbReference>
<proteinExistence type="predicted"/>
<protein>
    <recommendedName>
        <fullName evidence="3">Cysteine desulfurase</fullName>
    </recommendedName>
</protein>
<evidence type="ECO:0000313" key="1">
    <source>
        <dbReference type="EMBL" id="EQB35459.1"/>
    </source>
</evidence>
<keyword evidence="2" id="KW-1185">Reference proteome</keyword>
<name>T0KFC8_9BACT</name>
<dbReference type="PATRIC" id="fig|1172190.3.peg.1786"/>
<reference evidence="1 2" key="1">
    <citation type="submission" date="2013-07" db="EMBL/GenBank/DDBJ databases">
        <title>Sulfurimonas hongkongensis AST-10 Genome Sequencing.</title>
        <authorList>
            <person name="Cai L."/>
            <person name="Zhang T."/>
        </authorList>
    </citation>
    <scope>NUCLEOTIDE SEQUENCE [LARGE SCALE GENOMIC DNA]</scope>
    <source>
        <strain evidence="1 2">AST-10</strain>
    </source>
</reference>
<comment type="caution">
    <text evidence="1">The sequence shown here is derived from an EMBL/GenBank/DDBJ whole genome shotgun (WGS) entry which is preliminary data.</text>
</comment>
<dbReference type="SUPFAM" id="SSF53383">
    <property type="entry name" value="PLP-dependent transferases"/>
    <property type="match status" value="1"/>
</dbReference>
<dbReference type="AlphaFoldDB" id="T0KFC8"/>
<sequence length="324" mass="37121">MLYLNKLQYNPLINIELSNSLSLNALEQNQEYEKLCLDYQTKYKHKMIKTFPFSKMGFLGLFLELDAKIAISRGESEAVVEAGLLYEKLGFKLIWLELNRDGSVDLSKLVDAEFIFISSYVMDTFVKTDIKGIKKITDAKIISNASAHFDENSDAIYFDSYKLTGFALSGVLLFGDEIFELTSIGFMDTIALKLCFDGLKMQSFNFELKAKFLKELKKSFKEDIYFFVSPTSTLEYSLHFGLKHIKAREFIRTLALCKIFITNGEGCSLGLAKPSRVIRAMGYSDEQSRNSIEFSFMNEISDERIESIVKTMRLKYTQLISFND</sequence>
<dbReference type="Proteomes" id="UP000015520">
    <property type="component" value="Unassembled WGS sequence"/>
</dbReference>
<evidence type="ECO:0008006" key="3">
    <source>
        <dbReference type="Google" id="ProtNLM"/>
    </source>
</evidence>
<gene>
    <name evidence="1" type="ORF">M947_09250</name>
</gene>
<organism evidence="1 2">
    <name type="scientific">Sulfurimonas hongkongensis</name>
    <dbReference type="NCBI Taxonomy" id="1172190"/>
    <lineage>
        <taxon>Bacteria</taxon>
        <taxon>Pseudomonadati</taxon>
        <taxon>Campylobacterota</taxon>
        <taxon>Epsilonproteobacteria</taxon>
        <taxon>Campylobacterales</taxon>
        <taxon>Sulfurimonadaceae</taxon>
        <taxon>Sulfurimonas</taxon>
    </lineage>
</organism>
<dbReference type="STRING" id="1172190.M947_09250"/>
<dbReference type="RefSeq" id="WP_021288098.1">
    <property type="nucleotide sequence ID" value="NZ_AUPZ01000013.1"/>
</dbReference>
<dbReference type="InterPro" id="IPR015424">
    <property type="entry name" value="PyrdxlP-dep_Trfase"/>
</dbReference>
<dbReference type="EMBL" id="AUPZ01000013">
    <property type="protein sequence ID" value="EQB35459.1"/>
    <property type="molecule type" value="Genomic_DNA"/>
</dbReference>